<proteinExistence type="predicted"/>
<reference evidence="1" key="1">
    <citation type="submission" date="2017-10" db="EMBL/GenBank/DDBJ databases">
        <title>Resolving the taxonomy of Roseburia spp., Eubacterium rectale and Agathobacter spp. through phylogenomic analysis.</title>
        <authorList>
            <person name="Sheridan P.O."/>
            <person name="Walker A.W."/>
            <person name="Duncan S.H."/>
            <person name="Scott K.P."/>
            <person name="Toole P.W.O."/>
            <person name="Luis P."/>
            <person name="Flint H.J."/>
        </authorList>
    </citation>
    <scope>NUCLEOTIDE SEQUENCE [LARGE SCALE GENOMIC DNA]</scope>
    <source>
        <strain evidence="1">JK10</strain>
    </source>
</reference>
<keyword evidence="2" id="KW-1185">Reference proteome</keyword>
<evidence type="ECO:0000313" key="1">
    <source>
        <dbReference type="EMBL" id="PHU41292.1"/>
    </source>
</evidence>
<gene>
    <name evidence="1" type="ORF">CSX00_01485</name>
</gene>
<comment type="caution">
    <text evidence="1">The sequence shown here is derived from an EMBL/GenBank/DDBJ whole genome shotgun (WGS) entry which is preliminary data.</text>
</comment>
<sequence>MEFAFLAIKADYYSVFFATDCVITARANIYVDLAIAIGKKMNLFADEADLKETIDFWKLHKTL</sequence>
<dbReference type="Proteomes" id="UP000224317">
    <property type="component" value="Unassembled WGS sequence"/>
</dbReference>
<dbReference type="RefSeq" id="WP_099412614.1">
    <property type="nucleotide sequence ID" value="NZ_PDYH01000005.1"/>
</dbReference>
<accession>A0A2G3EDD7</accession>
<evidence type="ECO:0000313" key="2">
    <source>
        <dbReference type="Proteomes" id="UP000224317"/>
    </source>
</evidence>
<name>A0A2G3EDD7_9FIRM</name>
<protein>
    <submittedName>
        <fullName evidence="1">Uncharacterized protein</fullName>
    </submittedName>
</protein>
<dbReference type="AlphaFoldDB" id="A0A2G3EDD7"/>
<organism evidence="1 2">
    <name type="scientific">Pseudobutyrivibrio ruminis</name>
    <dbReference type="NCBI Taxonomy" id="46206"/>
    <lineage>
        <taxon>Bacteria</taxon>
        <taxon>Bacillati</taxon>
        <taxon>Bacillota</taxon>
        <taxon>Clostridia</taxon>
        <taxon>Lachnospirales</taxon>
        <taxon>Lachnospiraceae</taxon>
        <taxon>Pseudobutyrivibrio</taxon>
    </lineage>
</organism>
<dbReference type="EMBL" id="PDYH01000005">
    <property type="protein sequence ID" value="PHU41292.1"/>
    <property type="molecule type" value="Genomic_DNA"/>
</dbReference>